<dbReference type="SMART" id="SM00471">
    <property type="entry name" value="HDc"/>
    <property type="match status" value="1"/>
</dbReference>
<dbReference type="Pfam" id="PF00233">
    <property type="entry name" value="PDEase_I"/>
    <property type="match status" value="1"/>
</dbReference>
<sequence length="916" mass="103740">MADKAKQPHGKEIDPDVVETFLETNPTYIEKWLKLHATDALITKIKPVTSKPIHSKIEAPKFMNVAKNVVTNKLLKTYLEGSETKKEIKVMETSDLKNMREEEVFMQLVRDIASELNVDVLCHKILRNVSLLTKSDRGSLFLSRGTTDNKFLVSKLFDVTKFSVLEDCLHDEEKAIKVPYGRGIAGHVAQSKQFINIPEAYDDPRFNQDVDKKTGYRTHSILCMPILTADGDVIGVAQIINKRDSDDHAFSTEDIKIFEKYLIFCGIGITNAQLFEMSVKEYQRNQLLLTLARGVFEEQHSLERLCQKIMTEAQSIVNCERCSIYLLKDFCEAKIDDNGETSKDTKLGTYTTPNEVVFSKAFDLFYTDPGNLMILSKADIDKSKNADLGKGVAINKKLVNVIDLEMDSRYGKAYFVDESGFKTKSLVCMPIVDNKCRVIGVTQLINKRNQQSFSENDENIMEAFSIFTGLGIHNCQMYESVSRLMAKQRVALEVLSYHAMAPAEELKMLTNAEIKGPECYDVGLYSFDFDDYFMSDDETLFATICMFNEIGVVEKFNVNYEVLCRWTCSVKKNYRNVTYHNWRHAFNVAQTMFTIFFSGGLCEYLQDLEMFALIAACLCHDLDHRGTNNTFQVKVDSPLAALYSTSVMEHHHFDHCIMILNSEGNNIFDSLSAENYRLVIKTLEHAIISTDLALYFGKRGNFKALIEKGEKNFHTGPNKEILKAMMMTACDVAAICKPWEIQFRTADLVSAEFFEQGDVEKEELGEMPIAMMDRDKKSELPKMQIGFIDAICTPVYDLFSQLSPKMKHLYNGVIDNRANWNRLAEIGMDRVDDLSDEINEGKMGNLRSTPQKVTSKLSEGLPSQNLPPRLKPAAPSKKANQTATVSHTTKVKGAQQQSNNNAQTNHNPKSKSCNII</sequence>
<dbReference type="PROSITE" id="PS51845">
    <property type="entry name" value="PDEASE_I_2"/>
    <property type="match status" value="1"/>
</dbReference>
<comment type="similarity">
    <text evidence="1 10">Belongs to the cyclic nucleotide phosphodiesterase family.</text>
</comment>
<evidence type="ECO:0000256" key="4">
    <source>
        <dbReference type="ARBA" id="ARBA00022723"/>
    </source>
</evidence>
<evidence type="ECO:0000313" key="14">
    <source>
        <dbReference type="Proteomes" id="UP001347796"/>
    </source>
</evidence>
<dbReference type="InterPro" id="IPR029016">
    <property type="entry name" value="GAF-like_dom_sf"/>
</dbReference>
<dbReference type="CDD" id="cd00077">
    <property type="entry name" value="HDc"/>
    <property type="match status" value="1"/>
</dbReference>
<dbReference type="SUPFAM" id="SSF55781">
    <property type="entry name" value="GAF domain-like"/>
    <property type="match status" value="2"/>
</dbReference>
<comment type="caution">
    <text evidence="13">The sequence shown here is derived from an EMBL/GenBank/DDBJ whole genome shotgun (WGS) entry which is preliminary data.</text>
</comment>
<organism evidence="13 14">
    <name type="scientific">Patella caerulea</name>
    <name type="common">Rayed Mediterranean limpet</name>
    <dbReference type="NCBI Taxonomy" id="87958"/>
    <lineage>
        <taxon>Eukaryota</taxon>
        <taxon>Metazoa</taxon>
        <taxon>Spiralia</taxon>
        <taxon>Lophotrochozoa</taxon>
        <taxon>Mollusca</taxon>
        <taxon>Gastropoda</taxon>
        <taxon>Patellogastropoda</taxon>
        <taxon>Patelloidea</taxon>
        <taxon>Patellidae</taxon>
        <taxon>Patella</taxon>
    </lineage>
</organism>
<feature type="binding site" evidence="9">
    <location>
        <position position="731"/>
    </location>
    <ligand>
        <name>Zn(2+)</name>
        <dbReference type="ChEBI" id="CHEBI:29105"/>
        <label>1</label>
    </ligand>
</feature>
<dbReference type="InterPro" id="IPR002073">
    <property type="entry name" value="PDEase_catalytic_dom"/>
</dbReference>
<dbReference type="FunFam" id="1.10.1300.10:FF:000003">
    <property type="entry name" value="Phosphodiesterase"/>
    <property type="match status" value="1"/>
</dbReference>
<evidence type="ECO:0000259" key="12">
    <source>
        <dbReference type="PROSITE" id="PS51845"/>
    </source>
</evidence>
<gene>
    <name evidence="13" type="ORF">SNE40_022897</name>
</gene>
<feature type="compositionally biased region" description="Polar residues" evidence="11">
    <location>
        <begin position="878"/>
        <end position="888"/>
    </location>
</feature>
<feature type="binding site" evidence="8">
    <location>
        <begin position="580"/>
        <end position="584"/>
    </location>
    <ligand>
        <name>AMP</name>
        <dbReference type="ChEBI" id="CHEBI:456215"/>
    </ligand>
</feature>
<dbReference type="GO" id="GO:0004114">
    <property type="term" value="F:3',5'-cyclic-nucleotide phosphodiesterase activity"/>
    <property type="evidence" value="ECO:0007669"/>
    <property type="project" value="InterPro"/>
</dbReference>
<proteinExistence type="inferred from homology"/>
<dbReference type="InterPro" id="IPR003018">
    <property type="entry name" value="GAF"/>
</dbReference>
<feature type="binding site" evidence="9">
    <location>
        <position position="584"/>
    </location>
    <ligand>
        <name>Zn(2+)</name>
        <dbReference type="ChEBI" id="CHEBI:29105"/>
        <label>1</label>
    </ligand>
</feature>
<keyword evidence="4 9" id="KW-0479">Metal-binding</keyword>
<feature type="binding site" evidence="9">
    <location>
        <position position="620"/>
    </location>
    <ligand>
        <name>Zn(2+)</name>
        <dbReference type="ChEBI" id="CHEBI:29105"/>
        <label>1</label>
    </ligand>
</feature>
<accession>A0AAN8G1P9</accession>
<dbReference type="GO" id="GO:0007165">
    <property type="term" value="P:signal transduction"/>
    <property type="evidence" value="ECO:0007669"/>
    <property type="project" value="InterPro"/>
</dbReference>
<dbReference type="Gene3D" id="1.10.1300.10">
    <property type="entry name" value="3'5'-cyclic nucleotide phosphodiesterase, catalytic domain"/>
    <property type="match status" value="1"/>
</dbReference>
<evidence type="ECO:0000256" key="3">
    <source>
        <dbReference type="ARBA" id="ARBA00022535"/>
    </source>
</evidence>
<keyword evidence="5" id="KW-0677">Repeat</keyword>
<keyword evidence="2" id="KW-0021">Allosteric enzyme</keyword>
<dbReference type="InterPro" id="IPR023088">
    <property type="entry name" value="PDEase"/>
</dbReference>
<reference evidence="13 14" key="1">
    <citation type="submission" date="2024-01" db="EMBL/GenBank/DDBJ databases">
        <title>The genome of the rayed Mediterranean limpet Patella caerulea (Linnaeus, 1758).</title>
        <authorList>
            <person name="Anh-Thu Weber A."/>
            <person name="Halstead-Nussloch G."/>
        </authorList>
    </citation>
    <scope>NUCLEOTIDE SEQUENCE [LARGE SCALE GENOMIC DNA]</scope>
    <source>
        <strain evidence="13">AATW-2023a</strain>
        <tissue evidence="13">Whole specimen</tissue>
    </source>
</reference>
<name>A0AAN8G1P9_PATCE</name>
<evidence type="ECO:0000313" key="13">
    <source>
        <dbReference type="EMBL" id="KAK6166133.1"/>
    </source>
</evidence>
<dbReference type="Gene3D" id="3.30.450.40">
    <property type="match status" value="2"/>
</dbReference>
<keyword evidence="14" id="KW-1185">Reference proteome</keyword>
<evidence type="ECO:0000256" key="9">
    <source>
        <dbReference type="PIRSR" id="PIRSR623088-3"/>
    </source>
</evidence>
<evidence type="ECO:0000256" key="5">
    <source>
        <dbReference type="ARBA" id="ARBA00022737"/>
    </source>
</evidence>
<dbReference type="PROSITE" id="PS00126">
    <property type="entry name" value="PDEASE_I_1"/>
    <property type="match status" value="1"/>
</dbReference>
<evidence type="ECO:0000256" key="10">
    <source>
        <dbReference type="RuleBase" id="RU363067"/>
    </source>
</evidence>
<feature type="compositionally biased region" description="Low complexity" evidence="11">
    <location>
        <begin position="895"/>
        <end position="907"/>
    </location>
</feature>
<dbReference type="GO" id="GO:0046872">
    <property type="term" value="F:metal ion binding"/>
    <property type="evidence" value="ECO:0007669"/>
    <property type="project" value="UniProtKB-KW"/>
</dbReference>
<feature type="binding site" evidence="9">
    <location>
        <position position="621"/>
    </location>
    <ligand>
        <name>Zn(2+)</name>
        <dbReference type="ChEBI" id="CHEBI:29105"/>
        <label>2</label>
    </ligand>
</feature>
<dbReference type="PANTHER" id="PTHR11347">
    <property type="entry name" value="CYCLIC NUCLEOTIDE PHOSPHODIESTERASE"/>
    <property type="match status" value="1"/>
</dbReference>
<dbReference type="PRINTS" id="PR00387">
    <property type="entry name" value="PDIESTERASE1"/>
</dbReference>
<dbReference type="AlphaFoldDB" id="A0AAN8G1P9"/>
<feature type="binding site" evidence="8">
    <location>
        <position position="731"/>
    </location>
    <ligand>
        <name>AMP</name>
        <dbReference type="ChEBI" id="CHEBI:456215"/>
    </ligand>
</feature>
<evidence type="ECO:0000256" key="1">
    <source>
        <dbReference type="ARBA" id="ARBA00007648"/>
    </source>
</evidence>
<dbReference type="SUPFAM" id="SSF109604">
    <property type="entry name" value="HD-domain/PDEase-like"/>
    <property type="match status" value="1"/>
</dbReference>
<evidence type="ECO:0000256" key="11">
    <source>
        <dbReference type="SAM" id="MobiDB-lite"/>
    </source>
</evidence>
<feature type="active site" description="Proton donor" evidence="7">
    <location>
        <position position="580"/>
    </location>
</feature>
<evidence type="ECO:0000256" key="6">
    <source>
        <dbReference type="ARBA" id="ARBA00022801"/>
    </source>
</evidence>
<comment type="cofactor">
    <cofactor evidence="10">
        <name>a divalent metal cation</name>
        <dbReference type="ChEBI" id="CHEBI:60240"/>
    </cofactor>
    <text evidence="10">Binds 2 divalent metal cations per subunit. Site 1 may preferentially bind zinc ions, while site 2 has a preference for magnesium and/or manganese ions.</text>
</comment>
<dbReference type="InterPro" id="IPR036971">
    <property type="entry name" value="PDEase_catalytic_dom_sf"/>
</dbReference>
<feature type="binding site" evidence="8">
    <location>
        <position position="784"/>
    </location>
    <ligand>
        <name>AMP</name>
        <dbReference type="ChEBI" id="CHEBI:456215"/>
    </ligand>
</feature>
<keyword evidence="6 10" id="KW-0378">Hydrolase</keyword>
<evidence type="ECO:0000256" key="2">
    <source>
        <dbReference type="ARBA" id="ARBA00022533"/>
    </source>
</evidence>
<evidence type="ECO:0000256" key="8">
    <source>
        <dbReference type="PIRSR" id="PIRSR623088-2"/>
    </source>
</evidence>
<dbReference type="InterPro" id="IPR003607">
    <property type="entry name" value="HD/PDEase_dom"/>
</dbReference>
<feature type="binding site" evidence="9">
    <location>
        <position position="621"/>
    </location>
    <ligand>
        <name>Zn(2+)</name>
        <dbReference type="ChEBI" id="CHEBI:29105"/>
        <label>1</label>
    </ligand>
</feature>
<keyword evidence="3" id="KW-0140">cGMP</keyword>
<dbReference type="FunFam" id="3.30.450.40:FF:000004">
    <property type="entry name" value="Phosphodiesterase"/>
    <property type="match status" value="1"/>
</dbReference>
<dbReference type="Pfam" id="PF01590">
    <property type="entry name" value="GAF"/>
    <property type="match status" value="2"/>
</dbReference>
<protein>
    <recommendedName>
        <fullName evidence="10">Phosphodiesterase</fullName>
        <ecNumber evidence="10">3.1.4.-</ecNumber>
    </recommendedName>
</protein>
<dbReference type="Proteomes" id="UP001347796">
    <property type="component" value="Unassembled WGS sequence"/>
</dbReference>
<dbReference type="InterPro" id="IPR023174">
    <property type="entry name" value="PDEase_CS"/>
</dbReference>
<evidence type="ECO:0000256" key="7">
    <source>
        <dbReference type="PIRSR" id="PIRSR623088-1"/>
    </source>
</evidence>
<dbReference type="EMBL" id="JAZGQO010000021">
    <property type="protein sequence ID" value="KAK6166133.1"/>
    <property type="molecule type" value="Genomic_DNA"/>
</dbReference>
<dbReference type="SMART" id="SM00065">
    <property type="entry name" value="GAF"/>
    <property type="match status" value="2"/>
</dbReference>
<feature type="binding site" evidence="8">
    <location>
        <position position="621"/>
    </location>
    <ligand>
        <name>AMP</name>
        <dbReference type="ChEBI" id="CHEBI:456215"/>
    </ligand>
</feature>
<feature type="compositionally biased region" description="Polar residues" evidence="11">
    <location>
        <begin position="846"/>
        <end position="866"/>
    </location>
</feature>
<feature type="domain" description="PDEase" evidence="12">
    <location>
        <begin position="502"/>
        <end position="827"/>
    </location>
</feature>
<dbReference type="EC" id="3.1.4.-" evidence="10"/>
<feature type="region of interest" description="Disordered" evidence="11">
    <location>
        <begin position="840"/>
        <end position="916"/>
    </location>
</feature>